<accession>A0ABN7VTI7</accession>
<sequence>MGITEHYTKLRLQVGMYKARIINDSWSLIELPKLNNIILDWERKENARALNLVFKELFDIRIANSLEKLNLFYLDQLTDSNDQCLLLWPEIKIRLGGKTRGKKPKWFSLLEEKIIENVEERTIKSEWISGQANQFGSSVSLLEISNDKRKKEWVLSEEVSEVAKSETRIEKCSGCKYNRSIVEENCTTRIKFDGGWK</sequence>
<dbReference type="EMBL" id="CAJVQB010021837">
    <property type="protein sequence ID" value="CAG8798099.1"/>
    <property type="molecule type" value="Genomic_DNA"/>
</dbReference>
<organism evidence="1 2">
    <name type="scientific">Gigaspora margarita</name>
    <dbReference type="NCBI Taxonomy" id="4874"/>
    <lineage>
        <taxon>Eukaryota</taxon>
        <taxon>Fungi</taxon>
        <taxon>Fungi incertae sedis</taxon>
        <taxon>Mucoromycota</taxon>
        <taxon>Glomeromycotina</taxon>
        <taxon>Glomeromycetes</taxon>
        <taxon>Diversisporales</taxon>
        <taxon>Gigasporaceae</taxon>
        <taxon>Gigaspora</taxon>
    </lineage>
</organism>
<keyword evidence="2" id="KW-1185">Reference proteome</keyword>
<dbReference type="Proteomes" id="UP000789901">
    <property type="component" value="Unassembled WGS sequence"/>
</dbReference>
<gene>
    <name evidence="1" type="ORF">GMARGA_LOCUS22531</name>
</gene>
<protein>
    <submittedName>
        <fullName evidence="1">10371_t:CDS:1</fullName>
    </submittedName>
</protein>
<feature type="non-terminal residue" evidence="1">
    <location>
        <position position="197"/>
    </location>
</feature>
<evidence type="ECO:0000313" key="2">
    <source>
        <dbReference type="Proteomes" id="UP000789901"/>
    </source>
</evidence>
<comment type="caution">
    <text evidence="1">The sequence shown here is derived from an EMBL/GenBank/DDBJ whole genome shotgun (WGS) entry which is preliminary data.</text>
</comment>
<evidence type="ECO:0000313" key="1">
    <source>
        <dbReference type="EMBL" id="CAG8798099.1"/>
    </source>
</evidence>
<name>A0ABN7VTI7_GIGMA</name>
<proteinExistence type="predicted"/>
<reference evidence="1 2" key="1">
    <citation type="submission" date="2021-06" db="EMBL/GenBank/DDBJ databases">
        <authorList>
            <person name="Kallberg Y."/>
            <person name="Tangrot J."/>
            <person name="Rosling A."/>
        </authorList>
    </citation>
    <scope>NUCLEOTIDE SEQUENCE [LARGE SCALE GENOMIC DNA]</scope>
    <source>
        <strain evidence="1 2">120-4 pot B 10/14</strain>
    </source>
</reference>